<evidence type="ECO:0000313" key="1">
    <source>
        <dbReference type="EMBL" id="KAF2745408.1"/>
    </source>
</evidence>
<dbReference type="OrthoDB" id="40334at2759"/>
<dbReference type="PANTHER" id="PTHR42336">
    <property type="entry name" value="THIOREDOXIN DOMAIN-CONTAINING PROTEIN-RELATED"/>
    <property type="match status" value="1"/>
</dbReference>
<sequence length="106" mass="11332">MNLPTPNMTVTIDQDRSLYALWGLGISNWGHVLNPRNGYNQILLGKNQGVWGGQVGEGGCRWQVGGAWAVDGSGVVKWGGAMGSVDEEIAFEEGVRALMGDRPGVF</sequence>
<accession>A0A6A6V4C3</accession>
<name>A0A6A6V4C3_9PLEO</name>
<dbReference type="Pfam" id="PF13911">
    <property type="entry name" value="AhpC-TSA_2"/>
    <property type="match status" value="1"/>
</dbReference>
<keyword evidence="2" id="KW-1185">Reference proteome</keyword>
<organism evidence="1 2">
    <name type="scientific">Sporormia fimetaria CBS 119925</name>
    <dbReference type="NCBI Taxonomy" id="1340428"/>
    <lineage>
        <taxon>Eukaryota</taxon>
        <taxon>Fungi</taxon>
        <taxon>Dikarya</taxon>
        <taxon>Ascomycota</taxon>
        <taxon>Pezizomycotina</taxon>
        <taxon>Dothideomycetes</taxon>
        <taxon>Pleosporomycetidae</taxon>
        <taxon>Pleosporales</taxon>
        <taxon>Sporormiaceae</taxon>
        <taxon>Sporormia</taxon>
    </lineage>
</organism>
<protein>
    <submittedName>
        <fullName evidence="1">Uncharacterized protein</fullName>
    </submittedName>
</protein>
<dbReference type="EMBL" id="MU006582">
    <property type="protein sequence ID" value="KAF2745408.1"/>
    <property type="molecule type" value="Genomic_DNA"/>
</dbReference>
<gene>
    <name evidence="1" type="ORF">M011DRAFT_469468</name>
</gene>
<dbReference type="Proteomes" id="UP000799440">
    <property type="component" value="Unassembled WGS sequence"/>
</dbReference>
<proteinExistence type="predicted"/>
<evidence type="ECO:0000313" key="2">
    <source>
        <dbReference type="Proteomes" id="UP000799440"/>
    </source>
</evidence>
<dbReference type="AlphaFoldDB" id="A0A6A6V4C3"/>
<dbReference type="PANTHER" id="PTHR42336:SF2">
    <property type="entry name" value="THIOREDOXIN DOMAIN-CONTAINING PROTEIN"/>
    <property type="match status" value="1"/>
</dbReference>
<reference evidence="1" key="1">
    <citation type="journal article" date="2020" name="Stud. Mycol.">
        <title>101 Dothideomycetes genomes: a test case for predicting lifestyles and emergence of pathogens.</title>
        <authorList>
            <person name="Haridas S."/>
            <person name="Albert R."/>
            <person name="Binder M."/>
            <person name="Bloem J."/>
            <person name="Labutti K."/>
            <person name="Salamov A."/>
            <person name="Andreopoulos B."/>
            <person name="Baker S."/>
            <person name="Barry K."/>
            <person name="Bills G."/>
            <person name="Bluhm B."/>
            <person name="Cannon C."/>
            <person name="Castanera R."/>
            <person name="Culley D."/>
            <person name="Daum C."/>
            <person name="Ezra D."/>
            <person name="Gonzalez J."/>
            <person name="Henrissat B."/>
            <person name="Kuo A."/>
            <person name="Liang C."/>
            <person name="Lipzen A."/>
            <person name="Lutzoni F."/>
            <person name="Magnuson J."/>
            <person name="Mondo S."/>
            <person name="Nolan M."/>
            <person name="Ohm R."/>
            <person name="Pangilinan J."/>
            <person name="Park H.-J."/>
            <person name="Ramirez L."/>
            <person name="Alfaro M."/>
            <person name="Sun H."/>
            <person name="Tritt A."/>
            <person name="Yoshinaga Y."/>
            <person name="Zwiers L.-H."/>
            <person name="Turgeon B."/>
            <person name="Goodwin S."/>
            <person name="Spatafora J."/>
            <person name="Crous P."/>
            <person name="Grigoriev I."/>
        </authorList>
    </citation>
    <scope>NUCLEOTIDE SEQUENCE</scope>
    <source>
        <strain evidence="1">CBS 119925</strain>
    </source>
</reference>
<dbReference type="InterPro" id="IPR032801">
    <property type="entry name" value="PXL2A/B/C"/>
</dbReference>